<dbReference type="SUPFAM" id="SSF74863">
    <property type="entry name" value="Thiol:disulfide interchange protein DsbD, N-terminal domain (DsbD-alpha)"/>
    <property type="match status" value="1"/>
</dbReference>
<dbReference type="PROSITE" id="PS00194">
    <property type="entry name" value="THIOREDOXIN_1"/>
    <property type="match status" value="1"/>
</dbReference>
<dbReference type="EC" id="1.8.1.8" evidence="13"/>
<feature type="transmembrane region" description="Helical" evidence="8">
    <location>
        <begin position="457"/>
        <end position="474"/>
    </location>
</feature>
<dbReference type="CDD" id="cd02953">
    <property type="entry name" value="DsbDgamma"/>
    <property type="match status" value="1"/>
</dbReference>
<evidence type="ECO:0000256" key="8">
    <source>
        <dbReference type="SAM" id="Phobius"/>
    </source>
</evidence>
<dbReference type="Gene3D" id="3.40.30.10">
    <property type="entry name" value="Glutaredoxin"/>
    <property type="match status" value="1"/>
</dbReference>
<keyword evidence="14" id="KW-1185">Reference proteome</keyword>
<sequence>MGFIKNKFFAALWIFTQCCLLFSIVHTSHAEEPLLPASQAFQFSANALDHQQASLSWSIAPHYYLYQQKFTIQENGKTVQLNFPQAVTQNDATFGKSLVYFNQVGLNIKTSANATYDVSWQGCAKDRLCYPPQHTQFKTDRDGLVLDQNQSIGKSTLLGLSEKSEEDKVITSQTNSQSFESKVVGEKANKNAVAEDEILSTRLHDHSFIYGLILFLGLGILLAFTPCSLPMLPILSSLIIREKTGTKAWAIALVFVCSMACVYAILGMVASYAGLGFQRWLQQPATLIAFSILFIVFALNLFGLFEIKLPQSWTSRLDQVQSTQKGGSFIGASVMGVISALLVGPCMTAPLAGALLFIAQTQNQWHGAILLFVLGFGMGVPLLLVSILGTKILPKAGEWMSQIKVVFAFIMLGLALYFLRPLLSPVTMHLVAWLLYVCFAIYLIYGILKYTKGLKILFSLLLLAVIAGAGYQQYQYAQNSQVTTDAEVKWHVAKNAEEFEQLLKNAPHGQAIVIDVYAKWCVACQPIEHHILKQVNVQNALTPFYLIKLDLSQYDTSHQALLAKWDILGPPTYLFLDATHQEKRGLRLVGEFEAPQLIQQLKLLKES</sequence>
<dbReference type="NCBIfam" id="NF001419">
    <property type="entry name" value="PRK00293.1"/>
    <property type="match status" value="1"/>
</dbReference>
<keyword evidence="9" id="KW-0732">Signal</keyword>
<comment type="caution">
    <text evidence="13">The sequence shown here is derived from an EMBL/GenBank/DDBJ whole genome shotgun (WGS) entry which is preliminary data.</text>
</comment>
<accession>A0ABU6DTJ8</accession>
<dbReference type="InterPro" id="IPR036929">
    <property type="entry name" value="DsbDN_sf"/>
</dbReference>
<proteinExistence type="predicted"/>
<name>A0ABU6DTJ8_9GAMM</name>
<dbReference type="InterPro" id="IPR036249">
    <property type="entry name" value="Thioredoxin-like_sf"/>
</dbReference>
<dbReference type="Pfam" id="PF02683">
    <property type="entry name" value="DsbD_TM"/>
    <property type="match status" value="1"/>
</dbReference>
<evidence type="ECO:0000256" key="4">
    <source>
        <dbReference type="ARBA" id="ARBA00022748"/>
    </source>
</evidence>
<dbReference type="InterPro" id="IPR013766">
    <property type="entry name" value="Thioredoxin_domain"/>
</dbReference>
<feature type="domain" description="Thioredoxin" evidence="10">
    <location>
        <begin position="494"/>
        <end position="581"/>
    </location>
</feature>
<organism evidence="13 14">
    <name type="scientific">Acinetobacter pollinis</name>
    <dbReference type="NCBI Taxonomy" id="2605270"/>
    <lineage>
        <taxon>Bacteria</taxon>
        <taxon>Pseudomonadati</taxon>
        <taxon>Pseudomonadota</taxon>
        <taxon>Gammaproteobacteria</taxon>
        <taxon>Moraxellales</taxon>
        <taxon>Moraxellaceae</taxon>
        <taxon>Acinetobacter</taxon>
    </lineage>
</organism>
<dbReference type="Proteomes" id="UP001339883">
    <property type="component" value="Unassembled WGS sequence"/>
</dbReference>
<dbReference type="InterPro" id="IPR028250">
    <property type="entry name" value="DsbDN"/>
</dbReference>
<dbReference type="PANTHER" id="PTHR32234">
    <property type="entry name" value="THIOL:DISULFIDE INTERCHANGE PROTEIN DSBD"/>
    <property type="match status" value="1"/>
</dbReference>
<evidence type="ECO:0000256" key="9">
    <source>
        <dbReference type="SAM" id="SignalP"/>
    </source>
</evidence>
<dbReference type="InterPro" id="IPR003834">
    <property type="entry name" value="Cyt_c_assmbl_TM_dom"/>
</dbReference>
<evidence type="ECO:0000256" key="5">
    <source>
        <dbReference type="ARBA" id="ARBA00022989"/>
    </source>
</evidence>
<dbReference type="InterPro" id="IPR035671">
    <property type="entry name" value="DsbD_gamma"/>
</dbReference>
<evidence type="ECO:0000256" key="7">
    <source>
        <dbReference type="ARBA" id="ARBA00023284"/>
    </source>
</evidence>
<keyword evidence="4" id="KW-0201">Cytochrome c-type biogenesis</keyword>
<protein>
    <submittedName>
        <fullName evidence="13">Protein-disulfide reductase DsbD</fullName>
        <ecNumber evidence="13">1.8.1.8</ecNumber>
    </submittedName>
</protein>
<feature type="transmembrane region" description="Helical" evidence="8">
    <location>
        <begin position="426"/>
        <end position="445"/>
    </location>
</feature>
<keyword evidence="3 8" id="KW-0812">Transmembrane</keyword>
<comment type="subcellular location">
    <subcellularLocation>
        <location evidence="1">Cell membrane</location>
        <topology evidence="1">Multi-pass membrane protein</topology>
    </subcellularLocation>
</comment>
<keyword evidence="5 8" id="KW-1133">Transmembrane helix</keyword>
<dbReference type="Pfam" id="PF00085">
    <property type="entry name" value="Thioredoxin"/>
    <property type="match status" value="1"/>
</dbReference>
<feature type="transmembrane region" description="Helical" evidence="8">
    <location>
        <begin position="208"/>
        <end position="227"/>
    </location>
</feature>
<dbReference type="InterPro" id="IPR017937">
    <property type="entry name" value="Thioredoxin_CS"/>
</dbReference>
<evidence type="ECO:0000256" key="6">
    <source>
        <dbReference type="ARBA" id="ARBA00023136"/>
    </source>
</evidence>
<feature type="signal peptide" evidence="9">
    <location>
        <begin position="1"/>
        <end position="30"/>
    </location>
</feature>
<evidence type="ECO:0000259" key="12">
    <source>
        <dbReference type="Pfam" id="PF11412"/>
    </source>
</evidence>
<evidence type="ECO:0000313" key="13">
    <source>
        <dbReference type="EMBL" id="MEB5477179.1"/>
    </source>
</evidence>
<feature type="transmembrane region" description="Helical" evidence="8">
    <location>
        <begin position="285"/>
        <end position="305"/>
    </location>
</feature>
<evidence type="ECO:0000313" key="14">
    <source>
        <dbReference type="Proteomes" id="UP001339883"/>
    </source>
</evidence>
<feature type="domain" description="Cytochrome C biogenesis protein transmembrane" evidence="11">
    <location>
        <begin position="211"/>
        <end position="422"/>
    </location>
</feature>
<feature type="domain" description="Thiol:disulfide interchange protein DsbD N-terminal" evidence="12">
    <location>
        <begin position="32"/>
        <end position="139"/>
    </location>
</feature>
<evidence type="ECO:0000256" key="3">
    <source>
        <dbReference type="ARBA" id="ARBA00022692"/>
    </source>
</evidence>
<feature type="transmembrane region" description="Helical" evidence="8">
    <location>
        <begin position="401"/>
        <end position="420"/>
    </location>
</feature>
<dbReference type="GO" id="GO:0047134">
    <property type="term" value="F:protein-disulfide reductase [NAD(P)H] activity"/>
    <property type="evidence" value="ECO:0007669"/>
    <property type="project" value="UniProtKB-EC"/>
</dbReference>
<feature type="chain" id="PRO_5047377082" evidence="9">
    <location>
        <begin position="31"/>
        <end position="607"/>
    </location>
</feature>
<keyword evidence="6 8" id="KW-0472">Membrane</keyword>
<evidence type="ECO:0000256" key="1">
    <source>
        <dbReference type="ARBA" id="ARBA00004651"/>
    </source>
</evidence>
<dbReference type="RefSeq" id="WP_325775556.1">
    <property type="nucleotide sequence ID" value="NZ_VTDN01000006.1"/>
</dbReference>
<evidence type="ECO:0000259" key="11">
    <source>
        <dbReference type="Pfam" id="PF02683"/>
    </source>
</evidence>
<reference evidence="13 14" key="1">
    <citation type="submission" date="2019-08" db="EMBL/GenBank/DDBJ databases">
        <title>Five species of Acinetobacter isolated from floral nectar and animal pollinators.</title>
        <authorList>
            <person name="Hendry T.A."/>
        </authorList>
    </citation>
    <scope>NUCLEOTIDE SEQUENCE [LARGE SCALE GENOMIC DNA]</scope>
    <source>
        <strain evidence="13 14">MD18.27</strain>
    </source>
</reference>
<dbReference type="EMBL" id="VTDN01000006">
    <property type="protein sequence ID" value="MEB5477179.1"/>
    <property type="molecule type" value="Genomic_DNA"/>
</dbReference>
<keyword evidence="13" id="KW-0560">Oxidoreductase</keyword>
<feature type="transmembrane region" description="Helical" evidence="8">
    <location>
        <begin position="365"/>
        <end position="389"/>
    </location>
</feature>
<keyword evidence="2" id="KW-1003">Cell membrane</keyword>
<dbReference type="SUPFAM" id="SSF52833">
    <property type="entry name" value="Thioredoxin-like"/>
    <property type="match status" value="1"/>
</dbReference>
<evidence type="ECO:0000259" key="10">
    <source>
        <dbReference type="Pfam" id="PF00085"/>
    </source>
</evidence>
<feature type="transmembrane region" description="Helical" evidence="8">
    <location>
        <begin position="248"/>
        <end position="273"/>
    </location>
</feature>
<evidence type="ECO:0000256" key="2">
    <source>
        <dbReference type="ARBA" id="ARBA00022475"/>
    </source>
</evidence>
<dbReference type="Gene3D" id="2.60.40.1250">
    <property type="entry name" value="Thiol:disulfide interchange protein DsbD, N-terminal domain"/>
    <property type="match status" value="1"/>
</dbReference>
<dbReference type="Pfam" id="PF11412">
    <property type="entry name" value="DsbD_N"/>
    <property type="match status" value="1"/>
</dbReference>
<gene>
    <name evidence="13" type="primary">dsbD</name>
    <name evidence="13" type="ORF">I2F25_09015</name>
</gene>
<dbReference type="PANTHER" id="PTHR32234:SF0">
    <property type="entry name" value="THIOL:DISULFIDE INTERCHANGE PROTEIN DSBD"/>
    <property type="match status" value="1"/>
</dbReference>
<keyword evidence="7" id="KW-0676">Redox-active center</keyword>
<feature type="transmembrane region" description="Helical" evidence="8">
    <location>
        <begin position="326"/>
        <end position="359"/>
    </location>
</feature>